<accession>A0ABY7ZEL7</accession>
<protein>
    <submittedName>
        <fullName evidence="1">2OG-Fe(II) oxygenase</fullName>
    </submittedName>
</protein>
<gene>
    <name evidence="1" type="ORF">NN484_10030</name>
</gene>
<reference evidence="1 2" key="1">
    <citation type="submission" date="2022-07" db="EMBL/GenBank/DDBJ databases">
        <authorList>
            <person name="Abrouk D."/>
            <person name="Moenne-Loccoz Y."/>
            <person name="Todorovic I."/>
            <person name="Raicevic V."/>
            <person name="Jovicic-Petrovic J."/>
        </authorList>
    </citation>
    <scope>NUCLEOTIDE SEQUENCE [LARGE SCALE GENOMIC DNA]</scope>
    <source>
        <strain evidence="2">IT-P374</strain>
    </source>
</reference>
<keyword evidence="2" id="KW-1185">Reference proteome</keyword>
<dbReference type="EMBL" id="CP101655">
    <property type="protein sequence ID" value="WDR38051.1"/>
    <property type="molecule type" value="Genomic_DNA"/>
</dbReference>
<name>A0ABY7ZEL7_9PSED</name>
<sequence length="236" mass="27004">MSMSPSRLDALDWASLEQQLDERGHAIIRALLSPQTCERLSALYPQTEPFRSQVVMARHGFGRGEYKYFRYPLPTTIERLRNALYPRLVPLANRWYERMSLPAGFPATHAELLQRCRDAGQLRPTPLLLQYGPQDYNCLHQDLYGELVFPLQVAILLSAPGRDFTGGEFVLTEQRPRMQSRPHVVDLQQGDALIFAVNQRPVRGTRGDYRVTMRHGVSRLHSGNRHTLGIIFHDAT</sequence>
<dbReference type="Pfam" id="PF09859">
    <property type="entry name" value="Oxygenase-NA"/>
    <property type="match status" value="1"/>
</dbReference>
<dbReference type="Gene3D" id="2.60.120.620">
    <property type="entry name" value="q2cbj1_9rhob like domain"/>
    <property type="match status" value="1"/>
</dbReference>
<evidence type="ECO:0000313" key="1">
    <source>
        <dbReference type="EMBL" id="WDR38051.1"/>
    </source>
</evidence>
<dbReference type="Proteomes" id="UP001222282">
    <property type="component" value="Chromosome"/>
</dbReference>
<dbReference type="InterPro" id="IPR018655">
    <property type="entry name" value="DUF2086"/>
</dbReference>
<proteinExistence type="predicted"/>
<evidence type="ECO:0000313" key="2">
    <source>
        <dbReference type="Proteomes" id="UP001222282"/>
    </source>
</evidence>
<organism evidence="1 2">
    <name type="scientific">Pseudomonas serboccidentalis</name>
    <dbReference type="NCBI Taxonomy" id="2964670"/>
    <lineage>
        <taxon>Bacteria</taxon>
        <taxon>Pseudomonadati</taxon>
        <taxon>Pseudomonadota</taxon>
        <taxon>Gammaproteobacteria</taxon>
        <taxon>Pseudomonadales</taxon>
        <taxon>Pseudomonadaceae</taxon>
        <taxon>Pseudomonas</taxon>
    </lineage>
</organism>